<evidence type="ECO:0000256" key="1">
    <source>
        <dbReference type="SAM" id="MobiDB-lite"/>
    </source>
</evidence>
<feature type="transmembrane region" description="Helical" evidence="2">
    <location>
        <begin position="31"/>
        <end position="53"/>
    </location>
</feature>
<dbReference type="InterPro" id="IPR051082">
    <property type="entry name" value="Pentapeptide-BTB/POZ_domain"/>
</dbReference>
<dbReference type="EMBL" id="RJKL01000001">
    <property type="protein sequence ID" value="ROP33612.1"/>
    <property type="molecule type" value="Genomic_DNA"/>
</dbReference>
<dbReference type="PANTHER" id="PTHR14136:SF17">
    <property type="entry name" value="BTB_POZ DOMAIN-CONTAINING PROTEIN KCTD9"/>
    <property type="match status" value="1"/>
</dbReference>
<organism evidence="3 4">
    <name type="scientific">Couchioplanes caeruleus</name>
    <dbReference type="NCBI Taxonomy" id="56438"/>
    <lineage>
        <taxon>Bacteria</taxon>
        <taxon>Bacillati</taxon>
        <taxon>Actinomycetota</taxon>
        <taxon>Actinomycetes</taxon>
        <taxon>Micromonosporales</taxon>
        <taxon>Micromonosporaceae</taxon>
        <taxon>Couchioplanes</taxon>
    </lineage>
</organism>
<protein>
    <submittedName>
        <fullName evidence="3">Pentapeptide repeat protein</fullName>
    </submittedName>
</protein>
<comment type="caution">
    <text evidence="3">The sequence shown here is derived from an EMBL/GenBank/DDBJ whole genome shotgun (WGS) entry which is preliminary data.</text>
</comment>
<keyword evidence="2" id="KW-1133">Transmembrane helix</keyword>
<evidence type="ECO:0000313" key="4">
    <source>
        <dbReference type="Proteomes" id="UP000271683"/>
    </source>
</evidence>
<keyword evidence="2" id="KW-0812">Transmembrane</keyword>
<dbReference type="Proteomes" id="UP000271683">
    <property type="component" value="Unassembled WGS sequence"/>
</dbReference>
<dbReference type="Pfam" id="PF00805">
    <property type="entry name" value="Pentapeptide"/>
    <property type="match status" value="3"/>
</dbReference>
<accession>A0A3N1GTU5</accession>
<keyword evidence="2" id="KW-0472">Membrane</keyword>
<dbReference type="PANTHER" id="PTHR14136">
    <property type="entry name" value="BTB_POZ DOMAIN-CONTAINING PROTEIN KCTD9"/>
    <property type="match status" value="1"/>
</dbReference>
<sequence>MAGWPRRLGDDHRRRRGGRGRGTSSAAGSSWHTTVTSIAGIVSVLLVAAGLFYTNQANREQQRLAVQQQQLAVQQQVADRFARAVDQLGQEGAGKLSIRLGGIYSLQRLMRDSPADEPSIIEVLCAFIRNHAPAPRPAKTNRPSPPPNASPGDVRAAFVVLAHRPSPDDRANSRLDLPDTWLSLPHANLGDAHLSFTDLSFANLTSAHLSDADLSFANLTGAHLSDADLRGADLGIAQLRGADLRGAHLSDVNLRGADLRRADLRGAYLTGAYLRGANLDGANLTGAHLRFADLSDTDLSGASLHDADLRDARRDETTRLPGDVPTPSG</sequence>
<dbReference type="AlphaFoldDB" id="A0A3N1GTU5"/>
<dbReference type="Gene3D" id="2.160.20.80">
    <property type="entry name" value="E3 ubiquitin-protein ligase SopA"/>
    <property type="match status" value="1"/>
</dbReference>
<dbReference type="InterPro" id="IPR001646">
    <property type="entry name" value="5peptide_repeat"/>
</dbReference>
<name>A0A3N1GTU5_9ACTN</name>
<evidence type="ECO:0000256" key="2">
    <source>
        <dbReference type="SAM" id="Phobius"/>
    </source>
</evidence>
<reference evidence="3 4" key="1">
    <citation type="submission" date="2018-11" db="EMBL/GenBank/DDBJ databases">
        <title>Sequencing the genomes of 1000 actinobacteria strains.</title>
        <authorList>
            <person name="Klenk H.-P."/>
        </authorList>
    </citation>
    <scope>NUCLEOTIDE SEQUENCE [LARGE SCALE GENOMIC DNA]</scope>
    <source>
        <strain evidence="3 4">DSM 43634</strain>
    </source>
</reference>
<evidence type="ECO:0000313" key="3">
    <source>
        <dbReference type="EMBL" id="ROP33612.1"/>
    </source>
</evidence>
<gene>
    <name evidence="3" type="ORF">EDD30_6628</name>
</gene>
<feature type="region of interest" description="Disordered" evidence="1">
    <location>
        <begin position="307"/>
        <end position="329"/>
    </location>
</feature>
<proteinExistence type="predicted"/>
<feature type="compositionally biased region" description="Basic and acidic residues" evidence="1">
    <location>
        <begin position="307"/>
        <end position="318"/>
    </location>
</feature>
<dbReference type="SUPFAM" id="SSF141571">
    <property type="entry name" value="Pentapeptide repeat-like"/>
    <property type="match status" value="1"/>
</dbReference>
<feature type="region of interest" description="Disordered" evidence="1">
    <location>
        <begin position="1"/>
        <end position="29"/>
    </location>
</feature>